<dbReference type="PROSITE" id="PS51918">
    <property type="entry name" value="RADICAL_SAM"/>
    <property type="match status" value="1"/>
</dbReference>
<evidence type="ECO:0000256" key="7">
    <source>
        <dbReference type="ARBA" id="ARBA00022691"/>
    </source>
</evidence>
<evidence type="ECO:0000256" key="6">
    <source>
        <dbReference type="ARBA" id="ARBA00022679"/>
    </source>
</evidence>
<dbReference type="OrthoDB" id="204498at2759"/>
<name>A0A9W7L859_9STRA</name>
<evidence type="ECO:0000313" key="15">
    <source>
        <dbReference type="Proteomes" id="UP001165065"/>
    </source>
</evidence>
<keyword evidence="10" id="KW-0411">Iron-sulfur</keyword>
<sequence>MSPTPPLKRLHVDERPPPYSILSSSKLRALVDDCEGITNKSVHCIELERRLHKANYPPLDSPSLSWDGFPNKFKSLVLSNFVTHTTSLSCSQTSSDGSTTKLLIKLNDGHMVESVIMRHETGRTTLCVSSQVGCKMGCTFCATGTMGIIGDLSEGEILEQLVWANKELGFGGNEGGRRGGVRNIVFMGMGEPLNNFTHVRLAVEGMVNTKQFGLGHGHVTVSTVGVTPKIKRLTREMPYVNLALSLHAPNQEMRSKIVPAAKAYKIEGIIEALDEHMRGGGERGEEGKSKKKQKVRKAMIQYTMLNGPTSTFACAHELGALCKGKNIIVNLIPYNQTDVKDEYSCPSMEHIEKFQEIVMEYGLYVFIRKTMGEDIAGACGQLVLEKKREERQEEKKVDIEDALGMRGGNGGGKGGRGERVKVTGKRRGKEATEGGRKEAEEGDGDEWKAESKEAIVKEGQGSGSADVVLKVGTAIGVGMIGAAAIWAIRSKRRVVA</sequence>
<evidence type="ECO:0000256" key="10">
    <source>
        <dbReference type="ARBA" id="ARBA00023014"/>
    </source>
</evidence>
<evidence type="ECO:0000256" key="12">
    <source>
        <dbReference type="SAM" id="Phobius"/>
    </source>
</evidence>
<dbReference type="SFLD" id="SFLDF00275">
    <property type="entry name" value="adenosine_C2_methyltransferase"/>
    <property type="match status" value="1"/>
</dbReference>
<protein>
    <recommendedName>
        <fullName evidence="13">Radical SAM core domain-containing protein</fullName>
    </recommendedName>
</protein>
<feature type="domain" description="Radical SAM core" evidence="13">
    <location>
        <begin position="120"/>
        <end position="374"/>
    </location>
</feature>
<keyword evidence="12" id="KW-1133">Transmembrane helix</keyword>
<dbReference type="InterPro" id="IPR007197">
    <property type="entry name" value="rSAM"/>
</dbReference>
<dbReference type="SFLD" id="SFLDS00029">
    <property type="entry name" value="Radical_SAM"/>
    <property type="match status" value="1"/>
</dbReference>
<dbReference type="InterPro" id="IPR040072">
    <property type="entry name" value="Methyltransferase_A"/>
</dbReference>
<dbReference type="PANTHER" id="PTHR30544">
    <property type="entry name" value="23S RRNA METHYLTRANSFERASE"/>
    <property type="match status" value="1"/>
</dbReference>
<evidence type="ECO:0000256" key="1">
    <source>
        <dbReference type="ARBA" id="ARBA00001966"/>
    </source>
</evidence>
<dbReference type="GO" id="GO:0030488">
    <property type="term" value="P:tRNA methylation"/>
    <property type="evidence" value="ECO:0007669"/>
    <property type="project" value="TreeGrafter"/>
</dbReference>
<keyword evidence="9" id="KW-0408">Iron</keyword>
<keyword evidence="15" id="KW-1185">Reference proteome</keyword>
<dbReference type="GO" id="GO:0005737">
    <property type="term" value="C:cytoplasm"/>
    <property type="evidence" value="ECO:0007669"/>
    <property type="project" value="UniProtKB-SubCell"/>
</dbReference>
<keyword evidence="4" id="KW-0963">Cytoplasm</keyword>
<comment type="caution">
    <text evidence="14">The sequence shown here is derived from an EMBL/GenBank/DDBJ whole genome shotgun (WGS) entry which is preliminary data.</text>
</comment>
<evidence type="ECO:0000256" key="5">
    <source>
        <dbReference type="ARBA" id="ARBA00022603"/>
    </source>
</evidence>
<evidence type="ECO:0000256" key="2">
    <source>
        <dbReference type="ARBA" id="ARBA00004496"/>
    </source>
</evidence>
<evidence type="ECO:0000313" key="14">
    <source>
        <dbReference type="EMBL" id="GMI37221.1"/>
    </source>
</evidence>
<evidence type="ECO:0000256" key="9">
    <source>
        <dbReference type="ARBA" id="ARBA00023004"/>
    </source>
</evidence>
<dbReference type="GO" id="GO:0051539">
    <property type="term" value="F:4 iron, 4 sulfur cluster binding"/>
    <property type="evidence" value="ECO:0007669"/>
    <property type="project" value="UniProtKB-KW"/>
</dbReference>
<keyword evidence="8" id="KW-0479">Metal-binding</keyword>
<evidence type="ECO:0000256" key="3">
    <source>
        <dbReference type="ARBA" id="ARBA00022485"/>
    </source>
</evidence>
<evidence type="ECO:0000256" key="8">
    <source>
        <dbReference type="ARBA" id="ARBA00022723"/>
    </source>
</evidence>
<keyword evidence="7" id="KW-0949">S-adenosyl-L-methionine</keyword>
<feature type="compositionally biased region" description="Basic and acidic residues" evidence="11">
    <location>
        <begin position="429"/>
        <end position="449"/>
    </location>
</feature>
<dbReference type="EMBL" id="BRYA01000995">
    <property type="protein sequence ID" value="GMI37221.1"/>
    <property type="molecule type" value="Genomic_DNA"/>
</dbReference>
<evidence type="ECO:0000256" key="11">
    <source>
        <dbReference type="SAM" id="MobiDB-lite"/>
    </source>
</evidence>
<dbReference type="PANTHER" id="PTHR30544:SF8">
    <property type="entry name" value="RADICAL SAM SUPERFAMILY PROTEIN"/>
    <property type="match status" value="1"/>
</dbReference>
<proteinExistence type="predicted"/>
<organism evidence="14 15">
    <name type="scientific">Triparma columacea</name>
    <dbReference type="NCBI Taxonomy" id="722753"/>
    <lineage>
        <taxon>Eukaryota</taxon>
        <taxon>Sar</taxon>
        <taxon>Stramenopiles</taxon>
        <taxon>Ochrophyta</taxon>
        <taxon>Bolidophyceae</taxon>
        <taxon>Parmales</taxon>
        <taxon>Triparmaceae</taxon>
        <taxon>Triparma</taxon>
    </lineage>
</organism>
<dbReference type="AlphaFoldDB" id="A0A9W7L859"/>
<keyword evidence="5" id="KW-0489">Methyltransferase</keyword>
<dbReference type="GO" id="GO:0070475">
    <property type="term" value="P:rRNA base methylation"/>
    <property type="evidence" value="ECO:0007669"/>
    <property type="project" value="TreeGrafter"/>
</dbReference>
<comment type="cofactor">
    <cofactor evidence="1">
        <name>[4Fe-4S] cluster</name>
        <dbReference type="ChEBI" id="CHEBI:49883"/>
    </cofactor>
</comment>
<dbReference type="SUPFAM" id="SSF102114">
    <property type="entry name" value="Radical SAM enzymes"/>
    <property type="match status" value="1"/>
</dbReference>
<dbReference type="Pfam" id="PF04055">
    <property type="entry name" value="Radical_SAM"/>
    <property type="match status" value="1"/>
</dbReference>
<dbReference type="GO" id="GO:0008173">
    <property type="term" value="F:RNA methyltransferase activity"/>
    <property type="evidence" value="ECO:0007669"/>
    <property type="project" value="InterPro"/>
</dbReference>
<dbReference type="Gene3D" id="3.20.20.70">
    <property type="entry name" value="Aldolase class I"/>
    <property type="match status" value="1"/>
</dbReference>
<gene>
    <name evidence="14" type="ORF">TrCOL_g9606</name>
</gene>
<keyword evidence="6" id="KW-0808">Transferase</keyword>
<feature type="compositionally biased region" description="Gly residues" evidence="11">
    <location>
        <begin position="405"/>
        <end position="414"/>
    </location>
</feature>
<comment type="subcellular location">
    <subcellularLocation>
        <location evidence="2">Cytoplasm</location>
    </subcellularLocation>
</comment>
<dbReference type="Proteomes" id="UP001165065">
    <property type="component" value="Unassembled WGS sequence"/>
</dbReference>
<dbReference type="SFLD" id="SFLDG01062">
    <property type="entry name" value="methyltransferase_(Class_A)"/>
    <property type="match status" value="1"/>
</dbReference>
<dbReference type="InterPro" id="IPR058240">
    <property type="entry name" value="rSAM_sf"/>
</dbReference>
<reference evidence="15" key="1">
    <citation type="journal article" date="2023" name="Commun. Biol.">
        <title>Genome analysis of Parmales, the sister group of diatoms, reveals the evolutionary specialization of diatoms from phago-mixotrophs to photoautotrophs.</title>
        <authorList>
            <person name="Ban H."/>
            <person name="Sato S."/>
            <person name="Yoshikawa S."/>
            <person name="Yamada K."/>
            <person name="Nakamura Y."/>
            <person name="Ichinomiya M."/>
            <person name="Sato N."/>
            <person name="Blanc-Mathieu R."/>
            <person name="Endo H."/>
            <person name="Kuwata A."/>
            <person name="Ogata H."/>
        </authorList>
    </citation>
    <scope>NUCLEOTIDE SEQUENCE [LARGE SCALE GENOMIC DNA]</scope>
</reference>
<evidence type="ECO:0000259" key="13">
    <source>
        <dbReference type="PROSITE" id="PS51918"/>
    </source>
</evidence>
<dbReference type="GO" id="GO:0046872">
    <property type="term" value="F:metal ion binding"/>
    <property type="evidence" value="ECO:0007669"/>
    <property type="project" value="UniProtKB-KW"/>
</dbReference>
<evidence type="ECO:0000256" key="4">
    <source>
        <dbReference type="ARBA" id="ARBA00022490"/>
    </source>
</evidence>
<accession>A0A9W7L859</accession>
<keyword evidence="12" id="KW-0812">Transmembrane</keyword>
<keyword evidence="3" id="KW-0004">4Fe-4S</keyword>
<dbReference type="InterPro" id="IPR013785">
    <property type="entry name" value="Aldolase_TIM"/>
</dbReference>
<dbReference type="InterPro" id="IPR004383">
    <property type="entry name" value="rRNA_lsu_MTrfase_RlmN/Cfr"/>
</dbReference>
<feature type="transmembrane region" description="Helical" evidence="12">
    <location>
        <begin position="467"/>
        <end position="488"/>
    </location>
</feature>
<keyword evidence="12" id="KW-0472">Membrane</keyword>
<feature type="region of interest" description="Disordered" evidence="11">
    <location>
        <begin position="402"/>
        <end position="449"/>
    </location>
</feature>